<evidence type="ECO:0000313" key="1">
    <source>
        <dbReference type="EMBL" id="KAF5397762.1"/>
    </source>
</evidence>
<dbReference type="OrthoDB" id="5512at2759"/>
<sequence>MSEIDPVGGSLRREQEALGDLGQELRVNSRTTWNDDPFAANSRVTDEPWNVNLRIMLNGDDAVHSSPVVYSASIHVPWAYSAKQHFEWNSLF</sequence>
<name>A0A8J4WUM0_9TREM</name>
<reference evidence="1" key="1">
    <citation type="submission" date="2019-05" db="EMBL/GenBank/DDBJ databases">
        <title>Annotation for the trematode Paragonimus heterotremus.</title>
        <authorList>
            <person name="Choi Y.-J."/>
        </authorList>
    </citation>
    <scope>NUCLEOTIDE SEQUENCE</scope>
    <source>
        <strain evidence="1">LC</strain>
    </source>
</reference>
<protein>
    <submittedName>
        <fullName evidence="1">Uncharacterized protein</fullName>
    </submittedName>
</protein>
<dbReference type="AlphaFoldDB" id="A0A8J4WUM0"/>
<proteinExistence type="predicted"/>
<organism evidence="1 2">
    <name type="scientific">Paragonimus heterotremus</name>
    <dbReference type="NCBI Taxonomy" id="100268"/>
    <lineage>
        <taxon>Eukaryota</taxon>
        <taxon>Metazoa</taxon>
        <taxon>Spiralia</taxon>
        <taxon>Lophotrochozoa</taxon>
        <taxon>Platyhelminthes</taxon>
        <taxon>Trematoda</taxon>
        <taxon>Digenea</taxon>
        <taxon>Plagiorchiida</taxon>
        <taxon>Troglotremata</taxon>
        <taxon>Troglotrematidae</taxon>
        <taxon>Paragonimus</taxon>
    </lineage>
</organism>
<gene>
    <name evidence="1" type="ORF">PHET_08823</name>
</gene>
<keyword evidence="2" id="KW-1185">Reference proteome</keyword>
<accession>A0A8J4WUM0</accession>
<dbReference type="EMBL" id="LUCH01005813">
    <property type="protein sequence ID" value="KAF5397762.1"/>
    <property type="molecule type" value="Genomic_DNA"/>
</dbReference>
<evidence type="ECO:0000313" key="2">
    <source>
        <dbReference type="Proteomes" id="UP000748531"/>
    </source>
</evidence>
<dbReference type="Proteomes" id="UP000748531">
    <property type="component" value="Unassembled WGS sequence"/>
</dbReference>
<comment type="caution">
    <text evidence="1">The sequence shown here is derived from an EMBL/GenBank/DDBJ whole genome shotgun (WGS) entry which is preliminary data.</text>
</comment>